<keyword evidence="4" id="KW-1185">Reference proteome</keyword>
<dbReference type="Pfam" id="PF13371">
    <property type="entry name" value="TPR_9"/>
    <property type="match status" value="1"/>
</dbReference>
<dbReference type="InterPro" id="IPR032698">
    <property type="entry name" value="SirB1_N"/>
</dbReference>
<gene>
    <name evidence="3" type="ORF">KDAU_32030</name>
</gene>
<feature type="domain" description="Protein SirB1 N-terminal" evidence="2">
    <location>
        <begin position="81"/>
        <end position="229"/>
    </location>
</feature>
<dbReference type="Gene3D" id="1.25.40.10">
    <property type="entry name" value="Tetratricopeptide repeat domain"/>
    <property type="match status" value="1"/>
</dbReference>
<name>A0A401ZG59_9CHLR</name>
<dbReference type="PANTHER" id="PTHR31350">
    <property type="entry name" value="SI:DKEY-261L7.2"/>
    <property type="match status" value="1"/>
</dbReference>
<dbReference type="Proteomes" id="UP000287224">
    <property type="component" value="Unassembled WGS sequence"/>
</dbReference>
<dbReference type="Pfam" id="PF13369">
    <property type="entry name" value="Transglut_core2"/>
    <property type="match status" value="1"/>
</dbReference>
<evidence type="ECO:0000256" key="1">
    <source>
        <dbReference type="ARBA" id="ARBA00007100"/>
    </source>
</evidence>
<evidence type="ECO:0000313" key="3">
    <source>
        <dbReference type="EMBL" id="GCE05874.1"/>
    </source>
</evidence>
<evidence type="ECO:0000259" key="2">
    <source>
        <dbReference type="Pfam" id="PF13369"/>
    </source>
</evidence>
<organism evidence="3 4">
    <name type="scientific">Dictyobacter aurantiacus</name>
    <dbReference type="NCBI Taxonomy" id="1936993"/>
    <lineage>
        <taxon>Bacteria</taxon>
        <taxon>Bacillati</taxon>
        <taxon>Chloroflexota</taxon>
        <taxon>Ktedonobacteria</taxon>
        <taxon>Ktedonobacterales</taxon>
        <taxon>Dictyobacteraceae</taxon>
        <taxon>Dictyobacter</taxon>
    </lineage>
</organism>
<dbReference type="InterPro" id="IPR011990">
    <property type="entry name" value="TPR-like_helical_dom_sf"/>
</dbReference>
<proteinExistence type="inferred from homology"/>
<accession>A0A401ZG59</accession>
<sequence length="313" mass="36226">MAPRIEDLLIPGILWLNARSMTDKFSQEAIQQRIYREFTSLVSRDENTIDLAQAALQIAKVAYPDLDPVPSLSYLDALARRVIQLHAQIASSTSEQVNPLELIGSLNHVLFEDEHFHGNESNYYHPDNSFLNKVLEEHTGLPITLSLLYMEVGKRAGIPLEGIGFPYHFMVRYSWPEGRIYIDPFARGLLLNEAECLERIQQRTHHRGALHQRWLEAVTPRQMLVRILNNLKSVYIRHDDFPHALAISDLMLLLLPDATVEQRDRGLLHLELKHYGRAMQDLQAYLERNPKASDRYEMRNHIKQIRQTIAQLN</sequence>
<dbReference type="EMBL" id="BIFQ01000001">
    <property type="protein sequence ID" value="GCE05874.1"/>
    <property type="molecule type" value="Genomic_DNA"/>
</dbReference>
<dbReference type="PANTHER" id="PTHR31350:SF21">
    <property type="entry name" value="F-BOX ONLY PROTEIN 21"/>
    <property type="match status" value="1"/>
</dbReference>
<reference evidence="4" key="1">
    <citation type="submission" date="2018-12" db="EMBL/GenBank/DDBJ databases">
        <title>Tengunoibacter tsumagoiensis gen. nov., sp. nov., Dictyobacter kobayashii sp. nov., D. alpinus sp. nov., and D. joshuensis sp. nov. and description of Dictyobacteraceae fam. nov. within the order Ktedonobacterales isolated from Tengu-no-mugimeshi.</title>
        <authorList>
            <person name="Wang C.M."/>
            <person name="Zheng Y."/>
            <person name="Sakai Y."/>
            <person name="Toyoda A."/>
            <person name="Minakuchi Y."/>
            <person name="Abe K."/>
            <person name="Yokota A."/>
            <person name="Yabe S."/>
        </authorList>
    </citation>
    <scope>NUCLEOTIDE SEQUENCE [LARGE SCALE GENOMIC DNA]</scope>
    <source>
        <strain evidence="4">S-27</strain>
    </source>
</reference>
<protein>
    <recommendedName>
        <fullName evidence="2">Protein SirB1 N-terminal domain-containing protein</fullName>
    </recommendedName>
</protein>
<comment type="caution">
    <text evidence="3">The sequence shown here is derived from an EMBL/GenBank/DDBJ whole genome shotgun (WGS) entry which is preliminary data.</text>
</comment>
<dbReference type="SUPFAM" id="SSF48452">
    <property type="entry name" value="TPR-like"/>
    <property type="match status" value="1"/>
</dbReference>
<dbReference type="AlphaFoldDB" id="A0A401ZG59"/>
<comment type="similarity">
    <text evidence="1">Belongs to the UPF0162 family.</text>
</comment>
<evidence type="ECO:0000313" key="4">
    <source>
        <dbReference type="Proteomes" id="UP000287224"/>
    </source>
</evidence>